<evidence type="ECO:0000313" key="1">
    <source>
        <dbReference type="EMBL" id="SHF34493.1"/>
    </source>
</evidence>
<dbReference type="OrthoDB" id="5195143at2"/>
<keyword evidence="2" id="KW-1185">Reference proteome</keyword>
<sequence>MGDITILDRRSGEYFSFNRTGGVIFLCLLTSSSEDQAMSKASKVLAVELNELKISFQEFRNQLLTEEILIKVKL</sequence>
<dbReference type="EMBL" id="FQVL01000016">
    <property type="protein sequence ID" value="SHF34493.1"/>
    <property type="molecule type" value="Genomic_DNA"/>
</dbReference>
<dbReference type="RefSeq" id="WP_073157665.1">
    <property type="nucleotide sequence ID" value="NZ_FQVL01000016.1"/>
</dbReference>
<accession>A0A1M5AWC3</accession>
<protein>
    <recommendedName>
        <fullName evidence="3">Coenzyme PQQ synthesis protein D (PqqD)</fullName>
    </recommendedName>
</protein>
<organism evidence="1 2">
    <name type="scientific">Seinonella peptonophila</name>
    <dbReference type="NCBI Taxonomy" id="112248"/>
    <lineage>
        <taxon>Bacteria</taxon>
        <taxon>Bacillati</taxon>
        <taxon>Bacillota</taxon>
        <taxon>Bacilli</taxon>
        <taxon>Bacillales</taxon>
        <taxon>Thermoactinomycetaceae</taxon>
        <taxon>Seinonella</taxon>
    </lineage>
</organism>
<dbReference type="AlphaFoldDB" id="A0A1M5AWC3"/>
<proteinExistence type="predicted"/>
<evidence type="ECO:0008006" key="3">
    <source>
        <dbReference type="Google" id="ProtNLM"/>
    </source>
</evidence>
<dbReference type="Proteomes" id="UP000184476">
    <property type="component" value="Unassembled WGS sequence"/>
</dbReference>
<evidence type="ECO:0000313" key="2">
    <source>
        <dbReference type="Proteomes" id="UP000184476"/>
    </source>
</evidence>
<reference evidence="1 2" key="1">
    <citation type="submission" date="2016-11" db="EMBL/GenBank/DDBJ databases">
        <authorList>
            <person name="Jaros S."/>
            <person name="Januszkiewicz K."/>
            <person name="Wedrychowicz H."/>
        </authorList>
    </citation>
    <scope>NUCLEOTIDE SEQUENCE [LARGE SCALE GENOMIC DNA]</scope>
    <source>
        <strain evidence="1 2">DSM 44666</strain>
    </source>
</reference>
<gene>
    <name evidence="1" type="ORF">SAMN05444392_11638</name>
</gene>
<name>A0A1M5AWC3_9BACL</name>